<keyword evidence="3" id="KW-1185">Reference proteome</keyword>
<proteinExistence type="predicted"/>
<comment type="caution">
    <text evidence="2">The sequence shown here is derived from an EMBL/GenBank/DDBJ whole genome shotgun (WGS) entry which is preliminary data.</text>
</comment>
<accession>A0A2W1NBZ9</accession>
<evidence type="ECO:0000313" key="2">
    <source>
        <dbReference type="EMBL" id="PZE15636.1"/>
    </source>
</evidence>
<dbReference type="Proteomes" id="UP000249248">
    <property type="component" value="Unassembled WGS sequence"/>
</dbReference>
<dbReference type="EMBL" id="QKSB01000023">
    <property type="protein sequence ID" value="PZE15636.1"/>
    <property type="molecule type" value="Genomic_DNA"/>
</dbReference>
<feature type="compositionally biased region" description="Polar residues" evidence="1">
    <location>
        <begin position="71"/>
        <end position="80"/>
    </location>
</feature>
<reference evidence="2 3" key="1">
    <citation type="submission" date="2018-06" db="EMBL/GenBank/DDBJ databases">
        <title>The draft genome sequence of Crocinitomix sp. SM1701.</title>
        <authorList>
            <person name="Zhang X."/>
        </authorList>
    </citation>
    <scope>NUCLEOTIDE SEQUENCE [LARGE SCALE GENOMIC DNA]</scope>
    <source>
        <strain evidence="2 3">SM1701</strain>
    </source>
</reference>
<feature type="region of interest" description="Disordered" evidence="1">
    <location>
        <begin position="1"/>
        <end position="24"/>
    </location>
</feature>
<evidence type="ECO:0000256" key="1">
    <source>
        <dbReference type="SAM" id="MobiDB-lite"/>
    </source>
</evidence>
<sequence length="96" mass="10888">MHGSEIVLLKIKTPDDKRTDSQTQEVMDGYNKENWLNAKTIIRDAMNKEEGVVEIMKEKQIDLIAFSKNQQKSYLPSTKRSGAEGSPLLKKHLSKG</sequence>
<dbReference type="AlphaFoldDB" id="A0A2W1NBZ9"/>
<name>A0A2W1NBZ9_9FLAO</name>
<gene>
    <name evidence="2" type="ORF">DNU06_17025</name>
</gene>
<organism evidence="2 3">
    <name type="scientific">Putridiphycobacter roseus</name>
    <dbReference type="NCBI Taxonomy" id="2219161"/>
    <lineage>
        <taxon>Bacteria</taxon>
        <taxon>Pseudomonadati</taxon>
        <taxon>Bacteroidota</taxon>
        <taxon>Flavobacteriia</taxon>
        <taxon>Flavobacteriales</taxon>
        <taxon>Crocinitomicaceae</taxon>
        <taxon>Putridiphycobacter</taxon>
    </lineage>
</organism>
<evidence type="ECO:0000313" key="3">
    <source>
        <dbReference type="Proteomes" id="UP000249248"/>
    </source>
</evidence>
<feature type="region of interest" description="Disordered" evidence="1">
    <location>
        <begin position="71"/>
        <end position="96"/>
    </location>
</feature>
<protein>
    <submittedName>
        <fullName evidence="2">Uncharacterized protein</fullName>
    </submittedName>
</protein>